<keyword evidence="6 10" id="KW-0460">Magnesium</keyword>
<sequence length="194" mass="21661">MQICFASHNENKVKELNEIMPDGFKIIGLDEMGIKEEIAETGDTLEENSRIKARYIFDQYKTPVVSDDSGLLVNALNGEPGVYSARYAGQKKDADDNMDLLLKKLSGESDRSAAFQTIVTYIDDTGNEHQFKGEIKGSILTQKRGANGFGYDPIFQPDGFEESFAELSSEVKNRISHRAKAVQKLLEHLHQAND</sequence>
<evidence type="ECO:0000256" key="9">
    <source>
        <dbReference type="ARBA" id="ARBA00052017"/>
    </source>
</evidence>
<feature type="binding site" evidence="10">
    <location>
        <begin position="149"/>
        <end position="152"/>
    </location>
    <ligand>
        <name>substrate</name>
    </ligand>
</feature>
<accession>A0A239ILN7</accession>
<comment type="function">
    <text evidence="10">Pyrophosphatase that catalyzes the hydrolysis of nucleoside triphosphates to their monophosphate derivatives, with a high preference for the non-canonical purine nucleotides XTP (xanthosine triphosphate), dITP (deoxyinosine triphosphate) and ITP. Seems to function as a house-cleaning enzyme that removes non-canonical purine nucleotides from the nucleotide pool, thus preventing their incorporation into DNA/RNA and avoiding chromosomal lesions.</text>
</comment>
<feature type="binding site" evidence="10">
    <location>
        <begin position="7"/>
        <end position="12"/>
    </location>
    <ligand>
        <name>substrate</name>
    </ligand>
</feature>
<dbReference type="GO" id="GO:0000166">
    <property type="term" value="F:nucleotide binding"/>
    <property type="evidence" value="ECO:0007669"/>
    <property type="project" value="UniProtKB-KW"/>
</dbReference>
<dbReference type="Proteomes" id="UP000198393">
    <property type="component" value="Unassembled WGS sequence"/>
</dbReference>
<dbReference type="EC" id="3.6.1.66" evidence="10"/>
<dbReference type="NCBIfam" id="TIGR00042">
    <property type="entry name" value="RdgB/HAM1 family non-canonical purine NTP pyrophosphatase"/>
    <property type="match status" value="1"/>
</dbReference>
<feature type="active site" description="Proton acceptor" evidence="10">
    <location>
        <position position="68"/>
    </location>
</feature>
<dbReference type="GO" id="GO:0035870">
    <property type="term" value="F:dITP diphosphatase activity"/>
    <property type="evidence" value="ECO:0007669"/>
    <property type="project" value="UniProtKB-UniRule"/>
</dbReference>
<proteinExistence type="inferred from homology"/>
<dbReference type="RefSeq" id="WP_089356467.1">
    <property type="nucleotide sequence ID" value="NZ_FZPD01000003.1"/>
</dbReference>
<feature type="binding site" evidence="10">
    <location>
        <position position="172"/>
    </location>
    <ligand>
        <name>substrate</name>
    </ligand>
</feature>
<feature type="binding site" evidence="10">
    <location>
        <begin position="177"/>
        <end position="178"/>
    </location>
    <ligand>
        <name>substrate</name>
    </ligand>
</feature>
<comment type="catalytic activity">
    <reaction evidence="10">
        <text>ITP + H2O = IMP + diphosphate + H(+)</text>
        <dbReference type="Rhea" id="RHEA:29399"/>
        <dbReference type="ChEBI" id="CHEBI:15377"/>
        <dbReference type="ChEBI" id="CHEBI:15378"/>
        <dbReference type="ChEBI" id="CHEBI:33019"/>
        <dbReference type="ChEBI" id="CHEBI:58053"/>
        <dbReference type="ChEBI" id="CHEBI:61402"/>
        <dbReference type="EC" id="3.6.1.66"/>
    </reaction>
</comment>
<dbReference type="Pfam" id="PF01725">
    <property type="entry name" value="Ham1p_like"/>
    <property type="match status" value="1"/>
</dbReference>
<comment type="cofactor">
    <cofactor evidence="10">
        <name>Mg(2+)</name>
        <dbReference type="ChEBI" id="CHEBI:18420"/>
    </cofactor>
    <text evidence="10">Binds 1 Mg(2+) ion per subunit.</text>
</comment>
<keyword evidence="7 10" id="KW-0546">Nucleotide metabolism</keyword>
<dbReference type="AlphaFoldDB" id="A0A239ILN7"/>
<comment type="similarity">
    <text evidence="1 10 11">Belongs to the HAM1 NTPase family.</text>
</comment>
<evidence type="ECO:0000313" key="13">
    <source>
        <dbReference type="Proteomes" id="UP000198393"/>
    </source>
</evidence>
<comment type="subunit">
    <text evidence="2 10">Homodimer.</text>
</comment>
<evidence type="ECO:0000256" key="2">
    <source>
        <dbReference type="ARBA" id="ARBA00011738"/>
    </source>
</evidence>
<dbReference type="Gene3D" id="3.90.950.10">
    <property type="match status" value="1"/>
</dbReference>
<evidence type="ECO:0000256" key="3">
    <source>
        <dbReference type="ARBA" id="ARBA00022723"/>
    </source>
</evidence>
<feature type="binding site" evidence="10">
    <location>
        <position position="69"/>
    </location>
    <ligand>
        <name>substrate</name>
    </ligand>
</feature>
<gene>
    <name evidence="12" type="ORF">SAMN05421640_1723</name>
</gene>
<dbReference type="GO" id="GO:0036222">
    <property type="term" value="F:XTP diphosphatase activity"/>
    <property type="evidence" value="ECO:0007669"/>
    <property type="project" value="UniProtKB-UniRule"/>
</dbReference>
<organism evidence="12 13">
    <name type="scientific">Ekhidna lutea</name>
    <dbReference type="NCBI Taxonomy" id="447679"/>
    <lineage>
        <taxon>Bacteria</taxon>
        <taxon>Pseudomonadati</taxon>
        <taxon>Bacteroidota</taxon>
        <taxon>Cytophagia</taxon>
        <taxon>Cytophagales</taxon>
        <taxon>Reichenbachiellaceae</taxon>
        <taxon>Ekhidna</taxon>
    </lineage>
</organism>
<dbReference type="GO" id="GO:0009146">
    <property type="term" value="P:purine nucleoside triphosphate catabolic process"/>
    <property type="evidence" value="ECO:0007669"/>
    <property type="project" value="UniProtKB-UniRule"/>
</dbReference>
<dbReference type="CDD" id="cd00515">
    <property type="entry name" value="HAM1"/>
    <property type="match status" value="1"/>
</dbReference>
<dbReference type="PANTHER" id="PTHR11067:SF9">
    <property type="entry name" value="INOSINE TRIPHOSPHATE PYROPHOSPHATASE"/>
    <property type="match status" value="1"/>
</dbReference>
<evidence type="ECO:0000256" key="8">
    <source>
        <dbReference type="ARBA" id="ARBA00051875"/>
    </source>
</evidence>
<protein>
    <recommendedName>
        <fullName evidence="10">dITP/XTP pyrophosphatase</fullName>
        <ecNumber evidence="10">3.6.1.66</ecNumber>
    </recommendedName>
    <alternativeName>
        <fullName evidence="10">Non-canonical purine NTP pyrophosphatase</fullName>
    </alternativeName>
    <alternativeName>
        <fullName evidence="10">Non-standard purine NTP pyrophosphatase</fullName>
    </alternativeName>
    <alternativeName>
        <fullName evidence="10">Nucleoside-triphosphate diphosphatase</fullName>
    </alternativeName>
    <alternativeName>
        <fullName evidence="10">Nucleoside-triphosphate pyrophosphatase</fullName>
        <shortName evidence="10">NTPase</shortName>
    </alternativeName>
</protein>
<keyword evidence="3 10" id="KW-0479">Metal-binding</keyword>
<dbReference type="GO" id="GO:0009117">
    <property type="term" value="P:nucleotide metabolic process"/>
    <property type="evidence" value="ECO:0007669"/>
    <property type="project" value="UniProtKB-KW"/>
</dbReference>
<comment type="catalytic activity">
    <reaction evidence="9 10">
        <text>XTP + H2O = XMP + diphosphate + H(+)</text>
        <dbReference type="Rhea" id="RHEA:28610"/>
        <dbReference type="ChEBI" id="CHEBI:15377"/>
        <dbReference type="ChEBI" id="CHEBI:15378"/>
        <dbReference type="ChEBI" id="CHEBI:33019"/>
        <dbReference type="ChEBI" id="CHEBI:57464"/>
        <dbReference type="ChEBI" id="CHEBI:61314"/>
        <dbReference type="EC" id="3.6.1.66"/>
    </reaction>
</comment>
<evidence type="ECO:0000256" key="6">
    <source>
        <dbReference type="ARBA" id="ARBA00022842"/>
    </source>
</evidence>
<keyword evidence="5 10" id="KW-0378">Hydrolase</keyword>
<dbReference type="GO" id="GO:0017111">
    <property type="term" value="F:ribonucleoside triphosphate phosphatase activity"/>
    <property type="evidence" value="ECO:0007669"/>
    <property type="project" value="InterPro"/>
</dbReference>
<reference evidence="12 13" key="1">
    <citation type="submission" date="2017-06" db="EMBL/GenBank/DDBJ databases">
        <authorList>
            <person name="Kim H.J."/>
            <person name="Triplett B.A."/>
        </authorList>
    </citation>
    <scope>NUCLEOTIDE SEQUENCE [LARGE SCALE GENOMIC DNA]</scope>
    <source>
        <strain evidence="12 13">DSM 19307</strain>
    </source>
</reference>
<evidence type="ECO:0000256" key="7">
    <source>
        <dbReference type="ARBA" id="ARBA00023080"/>
    </source>
</evidence>
<keyword evidence="4 10" id="KW-0547">Nucleotide-binding</keyword>
<keyword evidence="13" id="KW-1185">Reference proteome</keyword>
<feature type="binding site" evidence="10">
    <location>
        <position position="68"/>
    </location>
    <ligand>
        <name>Mg(2+)</name>
        <dbReference type="ChEBI" id="CHEBI:18420"/>
    </ligand>
</feature>
<dbReference type="FunFam" id="3.90.950.10:FF:000001">
    <property type="entry name" value="dITP/XTP pyrophosphatase"/>
    <property type="match status" value="1"/>
</dbReference>
<dbReference type="GO" id="GO:0046872">
    <property type="term" value="F:metal ion binding"/>
    <property type="evidence" value="ECO:0007669"/>
    <property type="project" value="UniProtKB-KW"/>
</dbReference>
<evidence type="ECO:0000256" key="5">
    <source>
        <dbReference type="ARBA" id="ARBA00022801"/>
    </source>
</evidence>
<dbReference type="InterPro" id="IPR020922">
    <property type="entry name" value="dITP/XTP_pyrophosphatase"/>
</dbReference>
<dbReference type="GO" id="GO:0036220">
    <property type="term" value="F:ITP diphosphatase activity"/>
    <property type="evidence" value="ECO:0007669"/>
    <property type="project" value="UniProtKB-UniRule"/>
</dbReference>
<name>A0A239ILN7_EKHLU</name>
<dbReference type="GO" id="GO:0005829">
    <property type="term" value="C:cytosol"/>
    <property type="evidence" value="ECO:0007669"/>
    <property type="project" value="TreeGrafter"/>
</dbReference>
<dbReference type="PANTHER" id="PTHR11067">
    <property type="entry name" value="INOSINE TRIPHOSPHATE PYROPHOSPHATASE/HAM1 PROTEIN"/>
    <property type="match status" value="1"/>
</dbReference>
<dbReference type="InterPro" id="IPR029001">
    <property type="entry name" value="ITPase-like_fam"/>
</dbReference>
<evidence type="ECO:0000256" key="10">
    <source>
        <dbReference type="HAMAP-Rule" id="MF_01405"/>
    </source>
</evidence>
<dbReference type="HAMAP" id="MF_01405">
    <property type="entry name" value="Non_canon_purine_NTPase"/>
    <property type="match status" value="1"/>
</dbReference>
<dbReference type="EMBL" id="FZPD01000003">
    <property type="protein sequence ID" value="SNS94459.1"/>
    <property type="molecule type" value="Genomic_DNA"/>
</dbReference>
<evidence type="ECO:0000313" key="12">
    <source>
        <dbReference type="EMBL" id="SNS94459.1"/>
    </source>
</evidence>
<dbReference type="SUPFAM" id="SSF52972">
    <property type="entry name" value="ITPase-like"/>
    <property type="match status" value="1"/>
</dbReference>
<evidence type="ECO:0000256" key="1">
    <source>
        <dbReference type="ARBA" id="ARBA00008023"/>
    </source>
</evidence>
<dbReference type="InterPro" id="IPR002637">
    <property type="entry name" value="RdgB/HAM1"/>
</dbReference>
<evidence type="ECO:0000256" key="4">
    <source>
        <dbReference type="ARBA" id="ARBA00022741"/>
    </source>
</evidence>
<comment type="caution">
    <text evidence="10">Lacks conserved residue(s) required for the propagation of feature annotation.</text>
</comment>
<comment type="catalytic activity">
    <reaction evidence="8 10">
        <text>dITP + H2O = dIMP + diphosphate + H(+)</text>
        <dbReference type="Rhea" id="RHEA:28342"/>
        <dbReference type="ChEBI" id="CHEBI:15377"/>
        <dbReference type="ChEBI" id="CHEBI:15378"/>
        <dbReference type="ChEBI" id="CHEBI:33019"/>
        <dbReference type="ChEBI" id="CHEBI:61194"/>
        <dbReference type="ChEBI" id="CHEBI:61382"/>
        <dbReference type="EC" id="3.6.1.66"/>
    </reaction>
</comment>
<evidence type="ECO:0000256" key="11">
    <source>
        <dbReference type="RuleBase" id="RU003781"/>
    </source>
</evidence>
<dbReference type="OrthoDB" id="9807456at2"/>